<dbReference type="InterPro" id="IPR015421">
    <property type="entry name" value="PyrdxlP-dep_Trfase_major"/>
</dbReference>
<sequence length="489" mass="53516">MNGDAKPDNGVGSVERTHYTGKCMLTDPVSVADSQVYEIMKNTEVFKEKKRQRRGLELIASENFTTKAVYDALGSAMSNKYSEGYPGARYYGGNMFTDQMERLCQKRALKVFGLNPEKWGVNVQALSGAPANFAVYTAIAEPNGRIMGLDLPDGGHLSHGFSTPQRKVSATSMFFQSMPYKVNPQSGLIDYDALEQSAVLFRPKIIIAGVSCYARHLDYSRFRKIADKCGAYLMADMAHISGLVAAGVVPSPFEYADIVTTTTHKSLRGPRGALIFYRKGVRSVNKKGEKVMFDLESKIDSSVFPGLQGGPHNHTISGITVALGQCLTEEFVSYSKQVLANAQALSGRLLELGYKLATGGTENHLCLVDLRPNGLDGAKAEHVLDLASITCNKNTCPGDASALRPGGIRLGTPALTSRGLKEDDFVKVADYIHEGIKILLKYLPQTGKTIKDLKEFTAKDEAFKREIEDLRKEVEEFSSHFSIPGNEEI</sequence>
<evidence type="ECO:0000256" key="11">
    <source>
        <dbReference type="RuleBase" id="RU000585"/>
    </source>
</evidence>
<dbReference type="Gene3D" id="3.40.640.10">
    <property type="entry name" value="Type I PLP-dependent aspartate aminotransferase-like (Major domain)"/>
    <property type="match status" value="1"/>
</dbReference>
<feature type="domain" description="Serine hydroxymethyltransferase-like" evidence="13">
    <location>
        <begin position="31"/>
        <end position="432"/>
    </location>
</feature>
<dbReference type="Proteomes" id="UP000274131">
    <property type="component" value="Unassembled WGS sequence"/>
</dbReference>
<feature type="modified residue" description="N6-(pyridoxal phosphate)lysine" evidence="10">
    <location>
        <position position="265"/>
    </location>
</feature>
<comment type="similarity">
    <text evidence="4 11">Belongs to the SHMT family.</text>
</comment>
<keyword evidence="7 11" id="KW-0554">One-carbon metabolism</keyword>
<feature type="coiled-coil region" evidence="12">
    <location>
        <begin position="453"/>
        <end position="480"/>
    </location>
</feature>
<evidence type="ECO:0000256" key="6">
    <source>
        <dbReference type="ARBA" id="ARBA00016846"/>
    </source>
</evidence>
<dbReference type="PANTHER" id="PTHR11680:SF59">
    <property type="entry name" value="SERINE HYDROXYMETHYLTRANSFERASE, CYTOSOLIC"/>
    <property type="match status" value="1"/>
</dbReference>
<dbReference type="PANTHER" id="PTHR11680">
    <property type="entry name" value="SERINE HYDROXYMETHYLTRANSFERASE"/>
    <property type="match status" value="1"/>
</dbReference>
<keyword evidence="12" id="KW-0175">Coiled coil</keyword>
<accession>A0A0N4VBI2</accession>
<evidence type="ECO:0000256" key="5">
    <source>
        <dbReference type="ARBA" id="ARBA00012256"/>
    </source>
</evidence>
<comment type="pathway">
    <text evidence="3 11">One-carbon metabolism; tetrahydrofolate interconversion.</text>
</comment>
<dbReference type="NCBIfam" id="NF000586">
    <property type="entry name" value="PRK00011.1"/>
    <property type="match status" value="1"/>
</dbReference>
<dbReference type="EC" id="2.1.2.1" evidence="5 11"/>
<dbReference type="UniPathway" id="UPA00193"/>
<dbReference type="CDD" id="cd00378">
    <property type="entry name" value="SHMT"/>
    <property type="match status" value="1"/>
</dbReference>
<dbReference type="FunFam" id="3.40.640.10:FF:000097">
    <property type="entry name" value="Serine hydroxymethyltransferase"/>
    <property type="match status" value="1"/>
</dbReference>
<dbReference type="PROSITE" id="PS00096">
    <property type="entry name" value="SHMT"/>
    <property type="match status" value="1"/>
</dbReference>
<evidence type="ECO:0000256" key="4">
    <source>
        <dbReference type="ARBA" id="ARBA00006376"/>
    </source>
</evidence>
<evidence type="ECO:0000256" key="2">
    <source>
        <dbReference type="ARBA" id="ARBA00002224"/>
    </source>
</evidence>
<dbReference type="GO" id="GO:0019264">
    <property type="term" value="P:glycine biosynthetic process from serine"/>
    <property type="evidence" value="ECO:0007669"/>
    <property type="project" value="InterPro"/>
</dbReference>
<comment type="function">
    <text evidence="2 11">Interconversion of serine and glycine.</text>
</comment>
<keyword evidence="8 11" id="KW-0808">Transferase</keyword>
<organism evidence="16">
    <name type="scientific">Enterobius vermicularis</name>
    <name type="common">Human pinworm</name>
    <dbReference type="NCBI Taxonomy" id="51028"/>
    <lineage>
        <taxon>Eukaryota</taxon>
        <taxon>Metazoa</taxon>
        <taxon>Ecdysozoa</taxon>
        <taxon>Nematoda</taxon>
        <taxon>Chromadorea</taxon>
        <taxon>Rhabditida</taxon>
        <taxon>Spirurina</taxon>
        <taxon>Oxyuridomorpha</taxon>
        <taxon>Oxyuroidea</taxon>
        <taxon>Oxyuridae</taxon>
        <taxon>Enterobius</taxon>
    </lineage>
</organism>
<evidence type="ECO:0000256" key="7">
    <source>
        <dbReference type="ARBA" id="ARBA00022563"/>
    </source>
</evidence>
<dbReference type="InterPro" id="IPR015422">
    <property type="entry name" value="PyrdxlP-dep_Trfase_small"/>
</dbReference>
<dbReference type="SUPFAM" id="SSF53383">
    <property type="entry name" value="PLP-dependent transferases"/>
    <property type="match status" value="1"/>
</dbReference>
<dbReference type="InterPro" id="IPR001085">
    <property type="entry name" value="Ser_HO-MeTrfase"/>
</dbReference>
<dbReference type="GO" id="GO:0035999">
    <property type="term" value="P:tetrahydrofolate interconversion"/>
    <property type="evidence" value="ECO:0007669"/>
    <property type="project" value="UniProtKB-UniPathway"/>
</dbReference>
<dbReference type="GO" id="GO:0004372">
    <property type="term" value="F:glycine hydroxymethyltransferase activity"/>
    <property type="evidence" value="ECO:0007669"/>
    <property type="project" value="UniProtKB-EC"/>
</dbReference>
<evidence type="ECO:0000313" key="14">
    <source>
        <dbReference type="EMBL" id="VDD92623.1"/>
    </source>
</evidence>
<evidence type="ECO:0000256" key="8">
    <source>
        <dbReference type="ARBA" id="ARBA00022679"/>
    </source>
</evidence>
<dbReference type="Pfam" id="PF00464">
    <property type="entry name" value="SHMT"/>
    <property type="match status" value="1"/>
</dbReference>
<gene>
    <name evidence="14" type="ORF">EVEC_LOCUS7374</name>
</gene>
<evidence type="ECO:0000256" key="12">
    <source>
        <dbReference type="SAM" id="Coils"/>
    </source>
</evidence>
<dbReference type="GO" id="GO:0030170">
    <property type="term" value="F:pyridoxal phosphate binding"/>
    <property type="evidence" value="ECO:0007669"/>
    <property type="project" value="InterPro"/>
</dbReference>
<evidence type="ECO:0000256" key="3">
    <source>
        <dbReference type="ARBA" id="ARBA00004777"/>
    </source>
</evidence>
<dbReference type="STRING" id="51028.A0A0N4VBI2"/>
<protein>
    <recommendedName>
        <fullName evidence="6 11">Serine hydroxymethyltransferase</fullName>
        <ecNumber evidence="5 11">2.1.2.1</ecNumber>
    </recommendedName>
</protein>
<dbReference type="GO" id="GO:0005739">
    <property type="term" value="C:mitochondrion"/>
    <property type="evidence" value="ECO:0007669"/>
    <property type="project" value="TreeGrafter"/>
</dbReference>
<dbReference type="InterPro" id="IPR049943">
    <property type="entry name" value="Ser_HO-MeTrfase-like"/>
</dbReference>
<dbReference type="HAMAP" id="MF_00051">
    <property type="entry name" value="SHMT"/>
    <property type="match status" value="1"/>
</dbReference>
<dbReference type="InterPro" id="IPR019798">
    <property type="entry name" value="Ser_HO-MeTrfase_PLP_BS"/>
</dbReference>
<dbReference type="Gene3D" id="3.90.1150.10">
    <property type="entry name" value="Aspartate Aminotransferase, domain 1"/>
    <property type="match status" value="1"/>
</dbReference>
<evidence type="ECO:0000313" key="16">
    <source>
        <dbReference type="WBParaSite" id="EVEC_0000789001-mRNA-1"/>
    </source>
</evidence>
<dbReference type="EMBL" id="UXUI01008895">
    <property type="protein sequence ID" value="VDD92623.1"/>
    <property type="molecule type" value="Genomic_DNA"/>
</dbReference>
<proteinExistence type="inferred from homology"/>
<evidence type="ECO:0000256" key="10">
    <source>
        <dbReference type="PIRSR" id="PIRSR000412-50"/>
    </source>
</evidence>
<dbReference type="InterPro" id="IPR015424">
    <property type="entry name" value="PyrdxlP-dep_Trfase"/>
</dbReference>
<dbReference type="PIRSF" id="PIRSF000412">
    <property type="entry name" value="SHMT"/>
    <property type="match status" value="1"/>
</dbReference>
<comment type="catalytic activity">
    <reaction evidence="11">
        <text>(6R)-5,10-methylene-5,6,7,8-tetrahydrofolate + glycine + H2O = (6S)-5,6,7,8-tetrahydrofolate + L-serine</text>
        <dbReference type="Rhea" id="RHEA:15481"/>
        <dbReference type="ChEBI" id="CHEBI:15377"/>
        <dbReference type="ChEBI" id="CHEBI:15636"/>
        <dbReference type="ChEBI" id="CHEBI:33384"/>
        <dbReference type="ChEBI" id="CHEBI:57305"/>
        <dbReference type="ChEBI" id="CHEBI:57453"/>
        <dbReference type="EC" id="2.1.2.1"/>
    </reaction>
</comment>
<keyword evidence="9 10" id="KW-0663">Pyridoxal phosphate</keyword>
<dbReference type="InterPro" id="IPR039429">
    <property type="entry name" value="SHMT-like_dom"/>
</dbReference>
<dbReference type="WBParaSite" id="EVEC_0000789001-mRNA-1">
    <property type="protein sequence ID" value="EVEC_0000789001-mRNA-1"/>
    <property type="gene ID" value="EVEC_0000789001"/>
</dbReference>
<reference evidence="14 15" key="2">
    <citation type="submission" date="2018-10" db="EMBL/GenBank/DDBJ databases">
        <authorList>
            <consortium name="Pathogen Informatics"/>
        </authorList>
    </citation>
    <scope>NUCLEOTIDE SEQUENCE [LARGE SCALE GENOMIC DNA]</scope>
</reference>
<evidence type="ECO:0000256" key="1">
    <source>
        <dbReference type="ARBA" id="ARBA00001933"/>
    </source>
</evidence>
<dbReference type="OrthoDB" id="10265628at2759"/>
<comment type="cofactor">
    <cofactor evidence="1 10 11">
        <name>pyridoxal 5'-phosphate</name>
        <dbReference type="ChEBI" id="CHEBI:597326"/>
    </cofactor>
</comment>
<evidence type="ECO:0000259" key="13">
    <source>
        <dbReference type="Pfam" id="PF00464"/>
    </source>
</evidence>
<evidence type="ECO:0000256" key="9">
    <source>
        <dbReference type="ARBA" id="ARBA00022898"/>
    </source>
</evidence>
<evidence type="ECO:0000313" key="15">
    <source>
        <dbReference type="Proteomes" id="UP000274131"/>
    </source>
</evidence>
<dbReference type="GO" id="GO:0005634">
    <property type="term" value="C:nucleus"/>
    <property type="evidence" value="ECO:0007669"/>
    <property type="project" value="TreeGrafter"/>
</dbReference>
<keyword evidence="15" id="KW-1185">Reference proteome</keyword>
<reference evidence="16" key="1">
    <citation type="submission" date="2016-04" db="UniProtKB">
        <authorList>
            <consortium name="WormBaseParasite"/>
        </authorList>
    </citation>
    <scope>IDENTIFICATION</scope>
</reference>
<dbReference type="AlphaFoldDB" id="A0A0N4VBI2"/>
<name>A0A0N4VBI2_ENTVE</name>